<comment type="caution">
    <text evidence="2">The sequence shown here is derived from an EMBL/GenBank/DDBJ whole genome shotgun (WGS) entry which is preliminary data.</text>
</comment>
<feature type="domain" description="MULE transposase" evidence="1">
    <location>
        <begin position="45"/>
        <end position="124"/>
    </location>
</feature>
<protein>
    <recommendedName>
        <fullName evidence="1">MULE transposase domain-containing protein</fullName>
    </recommendedName>
</protein>
<accession>A0AAV0FG42</accession>
<dbReference type="InterPro" id="IPR018289">
    <property type="entry name" value="MULE_transposase_dom"/>
</dbReference>
<gene>
    <name evidence="2" type="ORF">CEPIT_LOCUS33858</name>
</gene>
<dbReference type="PANTHER" id="PTHR31973">
    <property type="entry name" value="POLYPROTEIN, PUTATIVE-RELATED"/>
    <property type="match status" value="1"/>
</dbReference>
<evidence type="ECO:0000259" key="1">
    <source>
        <dbReference type="Pfam" id="PF10551"/>
    </source>
</evidence>
<dbReference type="Proteomes" id="UP001152523">
    <property type="component" value="Unassembled WGS sequence"/>
</dbReference>
<dbReference type="PANTHER" id="PTHR31973:SF195">
    <property type="entry name" value="MUDR FAMILY TRANSPOSASE"/>
    <property type="match status" value="1"/>
</dbReference>
<dbReference type="EMBL" id="CAMAPF010000982">
    <property type="protein sequence ID" value="CAH9134605.1"/>
    <property type="molecule type" value="Genomic_DNA"/>
</dbReference>
<keyword evidence="3" id="KW-1185">Reference proteome</keyword>
<name>A0AAV0FG42_9ASTE</name>
<evidence type="ECO:0000313" key="2">
    <source>
        <dbReference type="EMBL" id="CAH9134605.1"/>
    </source>
</evidence>
<evidence type="ECO:0000313" key="3">
    <source>
        <dbReference type="Proteomes" id="UP001152523"/>
    </source>
</evidence>
<dbReference type="Pfam" id="PF10551">
    <property type="entry name" value="MULE"/>
    <property type="match status" value="1"/>
</dbReference>
<sequence>MAYTNPGSIIDIQSDKTNTQGTYEYKFAFRSIKAAIDGFNHCLLVVSIDGTHLYDKYNGHLLVAVAMNANCEIYPLVFGVVDSGNAFSWTWFLQLLVTQIIGPHRNVCIISDQHAAIDYALQKVTKLGTP</sequence>
<dbReference type="AlphaFoldDB" id="A0AAV0FG42"/>
<reference evidence="2" key="1">
    <citation type="submission" date="2022-07" db="EMBL/GenBank/DDBJ databases">
        <authorList>
            <person name="Macas J."/>
            <person name="Novak P."/>
            <person name="Neumann P."/>
        </authorList>
    </citation>
    <scope>NUCLEOTIDE SEQUENCE</scope>
</reference>
<organism evidence="2 3">
    <name type="scientific">Cuscuta epithymum</name>
    <dbReference type="NCBI Taxonomy" id="186058"/>
    <lineage>
        <taxon>Eukaryota</taxon>
        <taxon>Viridiplantae</taxon>
        <taxon>Streptophyta</taxon>
        <taxon>Embryophyta</taxon>
        <taxon>Tracheophyta</taxon>
        <taxon>Spermatophyta</taxon>
        <taxon>Magnoliopsida</taxon>
        <taxon>eudicotyledons</taxon>
        <taxon>Gunneridae</taxon>
        <taxon>Pentapetalae</taxon>
        <taxon>asterids</taxon>
        <taxon>lamiids</taxon>
        <taxon>Solanales</taxon>
        <taxon>Convolvulaceae</taxon>
        <taxon>Cuscuteae</taxon>
        <taxon>Cuscuta</taxon>
        <taxon>Cuscuta subgen. Cuscuta</taxon>
    </lineage>
</organism>
<proteinExistence type="predicted"/>